<name>A0A392VYP5_9FABA</name>
<proteinExistence type="predicted"/>
<organism evidence="1 2">
    <name type="scientific">Trifolium medium</name>
    <dbReference type="NCBI Taxonomy" id="97028"/>
    <lineage>
        <taxon>Eukaryota</taxon>
        <taxon>Viridiplantae</taxon>
        <taxon>Streptophyta</taxon>
        <taxon>Embryophyta</taxon>
        <taxon>Tracheophyta</taxon>
        <taxon>Spermatophyta</taxon>
        <taxon>Magnoliopsida</taxon>
        <taxon>eudicotyledons</taxon>
        <taxon>Gunneridae</taxon>
        <taxon>Pentapetalae</taxon>
        <taxon>rosids</taxon>
        <taxon>fabids</taxon>
        <taxon>Fabales</taxon>
        <taxon>Fabaceae</taxon>
        <taxon>Papilionoideae</taxon>
        <taxon>50 kb inversion clade</taxon>
        <taxon>NPAAA clade</taxon>
        <taxon>Hologalegina</taxon>
        <taxon>IRL clade</taxon>
        <taxon>Trifolieae</taxon>
        <taxon>Trifolium</taxon>
    </lineage>
</organism>
<accession>A0A392VYP5</accession>
<evidence type="ECO:0000313" key="1">
    <source>
        <dbReference type="EMBL" id="MCI92091.1"/>
    </source>
</evidence>
<evidence type="ECO:0000313" key="2">
    <source>
        <dbReference type="Proteomes" id="UP000265520"/>
    </source>
</evidence>
<dbReference type="EMBL" id="LXQA011290642">
    <property type="protein sequence ID" value="MCI92091.1"/>
    <property type="molecule type" value="Genomic_DNA"/>
</dbReference>
<comment type="caution">
    <text evidence="1">The sequence shown here is derived from an EMBL/GenBank/DDBJ whole genome shotgun (WGS) entry which is preliminary data.</text>
</comment>
<keyword evidence="2" id="KW-1185">Reference proteome</keyword>
<feature type="non-terminal residue" evidence="1">
    <location>
        <position position="1"/>
    </location>
</feature>
<sequence>HTLSSYSISCNFKFAKVSLFALLKAPIFH</sequence>
<reference evidence="1 2" key="1">
    <citation type="journal article" date="2018" name="Front. Plant Sci.">
        <title>Red Clover (Trifolium pratense) and Zigzag Clover (T. medium) - A Picture of Genomic Similarities and Differences.</title>
        <authorList>
            <person name="Dluhosova J."/>
            <person name="Istvanek J."/>
            <person name="Nedelnik J."/>
            <person name="Repkova J."/>
        </authorList>
    </citation>
    <scope>NUCLEOTIDE SEQUENCE [LARGE SCALE GENOMIC DNA]</scope>
    <source>
        <strain evidence="2">cv. 10/8</strain>
        <tissue evidence="1">Leaf</tissue>
    </source>
</reference>
<protein>
    <submittedName>
        <fullName evidence="1">Uncharacterized protein</fullName>
    </submittedName>
</protein>
<dbReference type="Proteomes" id="UP000265520">
    <property type="component" value="Unassembled WGS sequence"/>
</dbReference>
<dbReference type="AlphaFoldDB" id="A0A392VYP5"/>